<name>A0A8S1BRB9_9INSE</name>
<feature type="domain" description="Peptidase M14" evidence="5">
    <location>
        <begin position="54"/>
        <end position="325"/>
    </location>
</feature>
<dbReference type="GO" id="GO:0006508">
    <property type="term" value="P:proteolysis"/>
    <property type="evidence" value="ECO:0007669"/>
    <property type="project" value="InterPro"/>
</dbReference>
<dbReference type="PANTHER" id="PTHR12756">
    <property type="entry name" value="CYTOSOLIC CARBOXYPEPTIDASE"/>
    <property type="match status" value="1"/>
</dbReference>
<dbReference type="AlphaFoldDB" id="A0A8S1BRB9"/>
<evidence type="ECO:0000313" key="6">
    <source>
        <dbReference type="EMBL" id="CAB3361446.1"/>
    </source>
</evidence>
<reference evidence="6 7" key="1">
    <citation type="submission" date="2020-04" db="EMBL/GenBank/DDBJ databases">
        <authorList>
            <person name="Alioto T."/>
            <person name="Alioto T."/>
            <person name="Gomez Garrido J."/>
        </authorList>
    </citation>
    <scope>NUCLEOTIDE SEQUENCE [LARGE SCALE GENOMIC DNA]</scope>
</reference>
<feature type="active site" description="Proton donor/acceptor" evidence="3">
    <location>
        <position position="288"/>
    </location>
</feature>
<comment type="similarity">
    <text evidence="2 3">Belongs to the peptidase M14 family.</text>
</comment>
<gene>
    <name evidence="6" type="ORF">CLODIP_2_CD15877</name>
</gene>
<proteinExistence type="inferred from homology"/>
<sequence length="487" mass="55058">MTPIIKSTSRPKWQRMPGTHVYYYRSPEHQNHYVLSFAFGFDREEDVYQFALCFPYSYSRCQAHADALERRHLTFMWRKQIATSLQQRRIDMITITHPHNLRPQSRQRVVCIFSRIHPGESPASFACQGLIDFLVSSHPISSALREHIVFHIVPMLNPDGVFLGNQRSSVMGFDLNRSWNKCSPFAQPALHALLKMLQDFDKDESIDLDFVMDMHAHSSLLGAFIYGNTYDDVYRHERHVVFQKLLAQNAEDFSLANTMYNRDPSKQGSTRRHFCSTLKESVNCYTLEVSLYGFQRPNETAITPYTEDAYFRLGRNVARTFYDYYRNVGVIPCGETVAAEVFPMPVVPPVAAAPRKPASVGSSAPSCNPDSQLQQGEEGRTSSHVLQLAVESRPAEAAGLPQRPLGRRVACPDGPQGVLAAPQPPPSLTIIDFNELTRGGLDVATGRRAARPRDRAARRSTSVSPHRRFACRNRSSSQHAFSRKKLA</sequence>
<evidence type="ECO:0000256" key="2">
    <source>
        <dbReference type="ARBA" id="ARBA00005988"/>
    </source>
</evidence>
<dbReference type="GO" id="GO:0008270">
    <property type="term" value="F:zinc ion binding"/>
    <property type="evidence" value="ECO:0007669"/>
    <property type="project" value="InterPro"/>
</dbReference>
<comment type="caution">
    <text evidence="6">The sequence shown here is derived from an EMBL/GenBank/DDBJ whole genome shotgun (WGS) entry which is preliminary data.</text>
</comment>
<dbReference type="Pfam" id="PF00246">
    <property type="entry name" value="Peptidase_M14"/>
    <property type="match status" value="1"/>
</dbReference>
<evidence type="ECO:0000259" key="5">
    <source>
        <dbReference type="PROSITE" id="PS52035"/>
    </source>
</evidence>
<dbReference type="SUPFAM" id="SSF53187">
    <property type="entry name" value="Zn-dependent exopeptidases"/>
    <property type="match status" value="1"/>
</dbReference>
<evidence type="ECO:0000256" key="3">
    <source>
        <dbReference type="PROSITE-ProRule" id="PRU01379"/>
    </source>
</evidence>
<keyword evidence="7" id="KW-1185">Reference proteome</keyword>
<dbReference type="InterPro" id="IPR000834">
    <property type="entry name" value="Peptidase_M14"/>
</dbReference>
<dbReference type="EMBL" id="CADEPI010000006">
    <property type="protein sequence ID" value="CAB3361446.1"/>
    <property type="molecule type" value="Genomic_DNA"/>
</dbReference>
<evidence type="ECO:0000256" key="1">
    <source>
        <dbReference type="ARBA" id="ARBA00001947"/>
    </source>
</evidence>
<dbReference type="Gene3D" id="3.40.630.10">
    <property type="entry name" value="Zn peptidases"/>
    <property type="match status" value="1"/>
</dbReference>
<accession>A0A8S1BRB9</accession>
<feature type="region of interest" description="Disordered" evidence="4">
    <location>
        <begin position="352"/>
        <end position="426"/>
    </location>
</feature>
<comment type="cofactor">
    <cofactor evidence="1">
        <name>Zn(2+)</name>
        <dbReference type="ChEBI" id="CHEBI:29105"/>
    </cofactor>
</comment>
<dbReference type="PANTHER" id="PTHR12756:SF9">
    <property type="entry name" value="CYTOSOLIC CARBOXYPEPTIDASE 6"/>
    <property type="match status" value="1"/>
</dbReference>
<feature type="compositionally biased region" description="Polar residues" evidence="4">
    <location>
        <begin position="361"/>
        <end position="375"/>
    </location>
</feature>
<evidence type="ECO:0000313" key="7">
    <source>
        <dbReference type="Proteomes" id="UP000494165"/>
    </source>
</evidence>
<dbReference type="InterPro" id="IPR050821">
    <property type="entry name" value="Cytosolic_carboxypeptidase"/>
</dbReference>
<dbReference type="CDD" id="cd06908">
    <property type="entry name" value="M14_AGBL4_like"/>
    <property type="match status" value="1"/>
</dbReference>
<dbReference type="GO" id="GO:0004181">
    <property type="term" value="F:metallocarboxypeptidase activity"/>
    <property type="evidence" value="ECO:0007669"/>
    <property type="project" value="InterPro"/>
</dbReference>
<dbReference type="PROSITE" id="PS52035">
    <property type="entry name" value="PEPTIDASE_M14"/>
    <property type="match status" value="1"/>
</dbReference>
<dbReference type="Proteomes" id="UP000494165">
    <property type="component" value="Unassembled WGS sequence"/>
</dbReference>
<dbReference type="OrthoDB" id="10253041at2759"/>
<protein>
    <recommendedName>
        <fullName evidence="5">Peptidase M14 domain-containing protein</fullName>
    </recommendedName>
</protein>
<evidence type="ECO:0000256" key="4">
    <source>
        <dbReference type="SAM" id="MobiDB-lite"/>
    </source>
</evidence>
<feature type="region of interest" description="Disordered" evidence="4">
    <location>
        <begin position="442"/>
        <end position="487"/>
    </location>
</feature>
<organism evidence="6 7">
    <name type="scientific">Cloeon dipterum</name>
    <dbReference type="NCBI Taxonomy" id="197152"/>
    <lineage>
        <taxon>Eukaryota</taxon>
        <taxon>Metazoa</taxon>
        <taxon>Ecdysozoa</taxon>
        <taxon>Arthropoda</taxon>
        <taxon>Hexapoda</taxon>
        <taxon>Insecta</taxon>
        <taxon>Pterygota</taxon>
        <taxon>Palaeoptera</taxon>
        <taxon>Ephemeroptera</taxon>
        <taxon>Pisciforma</taxon>
        <taxon>Baetidae</taxon>
        <taxon>Cloeon</taxon>
    </lineage>
</organism>
<dbReference type="SMART" id="SM00631">
    <property type="entry name" value="Zn_pept"/>
    <property type="match status" value="1"/>
</dbReference>